<sequence length="165" mass="18877">MRLNPWQAQLYVANALHSTWWWWCTGARPKTTQWELPLRDDSDSSSRGAQARLPTAEGDDDCLVNLDASHPDFIPAETGGEDVPVEPPDPPGASSSHHGDAEDPGWLGPVEDLNAYTLHAQHEALERARREWQEAWEALTDDRVHQRFQLRQEFDREREALYLQL</sequence>
<dbReference type="Proteomes" id="UP000827872">
    <property type="component" value="Linkage Group LG10"/>
</dbReference>
<keyword evidence="2" id="KW-1185">Reference proteome</keyword>
<dbReference type="EMBL" id="CM037623">
    <property type="protein sequence ID" value="KAH7987947.1"/>
    <property type="molecule type" value="Genomic_DNA"/>
</dbReference>
<proteinExistence type="predicted"/>
<reference evidence="1" key="1">
    <citation type="submission" date="2021-08" db="EMBL/GenBank/DDBJ databases">
        <title>The first chromosome-level gecko genome reveals the dynamic sex chromosomes of Neotropical dwarf geckos (Sphaerodactylidae: Sphaerodactylus).</title>
        <authorList>
            <person name="Pinto B.J."/>
            <person name="Keating S.E."/>
            <person name="Gamble T."/>
        </authorList>
    </citation>
    <scope>NUCLEOTIDE SEQUENCE</scope>
    <source>
        <strain evidence="1">TG3544</strain>
    </source>
</reference>
<name>A0ACB8E6K2_9SAUR</name>
<protein>
    <submittedName>
        <fullName evidence="1">Uncharacterized protein</fullName>
    </submittedName>
</protein>
<comment type="caution">
    <text evidence="1">The sequence shown here is derived from an EMBL/GenBank/DDBJ whole genome shotgun (WGS) entry which is preliminary data.</text>
</comment>
<evidence type="ECO:0000313" key="2">
    <source>
        <dbReference type="Proteomes" id="UP000827872"/>
    </source>
</evidence>
<evidence type="ECO:0000313" key="1">
    <source>
        <dbReference type="EMBL" id="KAH7987947.1"/>
    </source>
</evidence>
<accession>A0ACB8E6K2</accession>
<gene>
    <name evidence="1" type="ORF">K3G42_002165</name>
</gene>
<organism evidence="1 2">
    <name type="scientific">Sphaerodactylus townsendi</name>
    <dbReference type="NCBI Taxonomy" id="933632"/>
    <lineage>
        <taxon>Eukaryota</taxon>
        <taxon>Metazoa</taxon>
        <taxon>Chordata</taxon>
        <taxon>Craniata</taxon>
        <taxon>Vertebrata</taxon>
        <taxon>Euteleostomi</taxon>
        <taxon>Lepidosauria</taxon>
        <taxon>Squamata</taxon>
        <taxon>Bifurcata</taxon>
        <taxon>Gekkota</taxon>
        <taxon>Sphaerodactylidae</taxon>
        <taxon>Sphaerodactylus</taxon>
    </lineage>
</organism>